<evidence type="ECO:0000256" key="1">
    <source>
        <dbReference type="SAM" id="Coils"/>
    </source>
</evidence>
<keyword evidence="1" id="KW-0175">Coiled coil</keyword>
<feature type="coiled-coil region" evidence="1">
    <location>
        <begin position="94"/>
        <end position="121"/>
    </location>
</feature>
<proteinExistence type="predicted"/>
<name>A0A085LTV3_9BILA</name>
<feature type="non-terminal residue" evidence="2">
    <location>
        <position position="1"/>
    </location>
</feature>
<reference evidence="2 3" key="1">
    <citation type="journal article" date="2014" name="Nat. Genet.">
        <title>Genome and transcriptome of the porcine whipworm Trichuris suis.</title>
        <authorList>
            <person name="Jex A.R."/>
            <person name="Nejsum P."/>
            <person name="Schwarz E.M."/>
            <person name="Hu L."/>
            <person name="Young N.D."/>
            <person name="Hall R.S."/>
            <person name="Korhonen P.K."/>
            <person name="Liao S."/>
            <person name="Thamsborg S."/>
            <person name="Xia J."/>
            <person name="Xu P."/>
            <person name="Wang S."/>
            <person name="Scheerlinck J.P."/>
            <person name="Hofmann A."/>
            <person name="Sternberg P.W."/>
            <person name="Wang J."/>
            <person name="Gasser R.B."/>
        </authorList>
    </citation>
    <scope>NUCLEOTIDE SEQUENCE [LARGE SCALE GENOMIC DNA]</scope>
    <source>
        <strain evidence="2">DCEP-RM93M</strain>
    </source>
</reference>
<dbReference type="AlphaFoldDB" id="A0A085LTV3"/>
<dbReference type="Proteomes" id="UP000030764">
    <property type="component" value="Unassembled WGS sequence"/>
</dbReference>
<accession>A0A085LTV3</accession>
<protein>
    <submittedName>
        <fullName evidence="2">Uncharacterized protein</fullName>
    </submittedName>
</protein>
<dbReference type="EMBL" id="KL363294">
    <property type="protein sequence ID" value="KFD48399.1"/>
    <property type="molecule type" value="Genomic_DNA"/>
</dbReference>
<evidence type="ECO:0000313" key="2">
    <source>
        <dbReference type="EMBL" id="KFD48399.1"/>
    </source>
</evidence>
<keyword evidence="3" id="KW-1185">Reference proteome</keyword>
<organism evidence="2 3">
    <name type="scientific">Trichuris suis</name>
    <name type="common">pig whipworm</name>
    <dbReference type="NCBI Taxonomy" id="68888"/>
    <lineage>
        <taxon>Eukaryota</taxon>
        <taxon>Metazoa</taxon>
        <taxon>Ecdysozoa</taxon>
        <taxon>Nematoda</taxon>
        <taxon>Enoplea</taxon>
        <taxon>Dorylaimia</taxon>
        <taxon>Trichinellida</taxon>
        <taxon>Trichuridae</taxon>
        <taxon>Trichuris</taxon>
    </lineage>
</organism>
<gene>
    <name evidence="2" type="ORF">M513_10699</name>
</gene>
<sequence length="139" mass="16225">EEERYESAVATLRLTKEETELKERLEAKIREQSRNCTMGQCADLRKAMLKAKDLANQDSAADQLVKCLRTCKRTHCVRIMGHVTSVKHDSLQAVRDEIERLNDLQVKNERYKAMRKTREQKSIITALWRYEKDELSLSA</sequence>
<evidence type="ECO:0000313" key="3">
    <source>
        <dbReference type="Proteomes" id="UP000030764"/>
    </source>
</evidence>